<sequence>MKAFKILIMILAISVALYEQVSDDRNIYIMVIAIAVFMYGMMQLSAKTPSKNQEKEEQDVD</sequence>
<keyword evidence="3" id="KW-1185">Reference proteome</keyword>
<proteinExistence type="predicted"/>
<gene>
    <name evidence="2" type="ORF">AABD74_12730</name>
</gene>
<organism evidence="2 3">
    <name type="scientific">Flavobacterium soyae</name>
    <dbReference type="NCBI Taxonomy" id="2903098"/>
    <lineage>
        <taxon>Bacteria</taxon>
        <taxon>Pseudomonadati</taxon>
        <taxon>Bacteroidota</taxon>
        <taxon>Flavobacteriia</taxon>
        <taxon>Flavobacteriales</taxon>
        <taxon>Flavobacteriaceae</taxon>
        <taxon>Flavobacterium</taxon>
    </lineage>
</organism>
<reference evidence="2 3" key="1">
    <citation type="submission" date="2024-03" db="EMBL/GenBank/DDBJ databases">
        <title>Flavobacterium soyae.</title>
        <authorList>
            <person name="Zheng W."/>
        </authorList>
    </citation>
    <scope>NUCLEOTIDE SEQUENCE [LARGE SCALE GENOMIC DNA]</scope>
    <source>
        <strain evidence="2 3">55</strain>
    </source>
</reference>
<evidence type="ECO:0000256" key="1">
    <source>
        <dbReference type="SAM" id="Phobius"/>
    </source>
</evidence>
<accession>A0ABZ2UA86</accession>
<keyword evidence="1" id="KW-0812">Transmembrane</keyword>
<name>A0ABZ2UA86_9FLAO</name>
<feature type="transmembrane region" description="Helical" evidence="1">
    <location>
        <begin position="27"/>
        <end position="46"/>
    </location>
</feature>
<evidence type="ECO:0000313" key="2">
    <source>
        <dbReference type="EMBL" id="WYZ18022.1"/>
    </source>
</evidence>
<keyword evidence="1" id="KW-1133">Transmembrane helix</keyword>
<keyword evidence="1" id="KW-0472">Membrane</keyword>
<dbReference type="RefSeq" id="WP_232682834.1">
    <property type="nucleotide sequence ID" value="NZ_CP150845.1"/>
</dbReference>
<dbReference type="EMBL" id="CP150845">
    <property type="protein sequence ID" value="WYZ18022.1"/>
    <property type="molecule type" value="Genomic_DNA"/>
</dbReference>
<protein>
    <submittedName>
        <fullName evidence="2">Uncharacterized protein</fullName>
    </submittedName>
</protein>
<dbReference type="Proteomes" id="UP001623852">
    <property type="component" value="Chromosome"/>
</dbReference>
<evidence type="ECO:0000313" key="3">
    <source>
        <dbReference type="Proteomes" id="UP001623852"/>
    </source>
</evidence>